<organism evidence="1">
    <name type="scientific">marine sediment metagenome</name>
    <dbReference type="NCBI Taxonomy" id="412755"/>
    <lineage>
        <taxon>unclassified sequences</taxon>
        <taxon>metagenomes</taxon>
        <taxon>ecological metagenomes</taxon>
    </lineage>
</organism>
<protein>
    <submittedName>
        <fullName evidence="1">Uncharacterized protein</fullName>
    </submittedName>
</protein>
<evidence type="ECO:0000313" key="1">
    <source>
        <dbReference type="EMBL" id="KKL48295.1"/>
    </source>
</evidence>
<dbReference type="AlphaFoldDB" id="A0A0F9ETM5"/>
<reference evidence="1" key="1">
    <citation type="journal article" date="2015" name="Nature">
        <title>Complex archaea that bridge the gap between prokaryotes and eukaryotes.</title>
        <authorList>
            <person name="Spang A."/>
            <person name="Saw J.H."/>
            <person name="Jorgensen S.L."/>
            <person name="Zaremba-Niedzwiedzka K."/>
            <person name="Martijn J."/>
            <person name="Lind A.E."/>
            <person name="van Eijk R."/>
            <person name="Schleper C."/>
            <person name="Guy L."/>
            <person name="Ettema T.J."/>
        </authorList>
    </citation>
    <scope>NUCLEOTIDE SEQUENCE</scope>
</reference>
<proteinExistence type="predicted"/>
<name>A0A0F9ETM5_9ZZZZ</name>
<feature type="non-terminal residue" evidence="1">
    <location>
        <position position="1"/>
    </location>
</feature>
<gene>
    <name evidence="1" type="ORF">LCGC14_2326970</name>
</gene>
<sequence length="38" mass="4179">ASEVVAWLGERGFEAISPIEPHNDILFVKNGVEEVLRG</sequence>
<accession>A0A0F9ETM5</accession>
<comment type="caution">
    <text evidence="1">The sequence shown here is derived from an EMBL/GenBank/DDBJ whole genome shotgun (WGS) entry which is preliminary data.</text>
</comment>
<dbReference type="EMBL" id="LAZR01033365">
    <property type="protein sequence ID" value="KKL48295.1"/>
    <property type="molecule type" value="Genomic_DNA"/>
</dbReference>